<dbReference type="OrthoDB" id="9787127at2"/>
<dbReference type="RefSeq" id="WP_115932139.1">
    <property type="nucleotide sequence ID" value="NZ_QREH01000001.1"/>
</dbReference>
<reference evidence="2 3" key="1">
    <citation type="submission" date="2018-07" db="EMBL/GenBank/DDBJ databases">
        <title>Sequencing the genomes of 1000 actinobacteria strains.</title>
        <authorList>
            <person name="Klenk H.-P."/>
        </authorList>
    </citation>
    <scope>NUCLEOTIDE SEQUENCE [LARGE SCALE GENOMIC DNA]</scope>
    <source>
        <strain evidence="2 3">DSM 14442</strain>
    </source>
</reference>
<name>A0A3D9LFH1_9MICC</name>
<evidence type="ECO:0000313" key="3">
    <source>
        <dbReference type="Proteomes" id="UP000256727"/>
    </source>
</evidence>
<dbReference type="PANTHER" id="PTHR39639">
    <property type="entry name" value="CHROMOSOME 16, WHOLE GENOME SHOTGUN SEQUENCE"/>
    <property type="match status" value="1"/>
</dbReference>
<evidence type="ECO:0000313" key="2">
    <source>
        <dbReference type="EMBL" id="REE04157.1"/>
    </source>
</evidence>
<dbReference type="AlphaFoldDB" id="A0A3D9LFH1"/>
<feature type="domain" description="GmrSD restriction endonucleases N-terminal" evidence="1">
    <location>
        <begin position="25"/>
        <end position="182"/>
    </location>
</feature>
<protein>
    <submittedName>
        <fullName evidence="2">Uncharacterized protein DUF262</fullName>
    </submittedName>
</protein>
<dbReference type="EMBL" id="QREH01000001">
    <property type="protein sequence ID" value="REE04157.1"/>
    <property type="molecule type" value="Genomic_DNA"/>
</dbReference>
<keyword evidence="3" id="KW-1185">Reference proteome</keyword>
<dbReference type="PANTHER" id="PTHR39639:SF1">
    <property type="entry name" value="DUF262 DOMAIN-CONTAINING PROTEIN"/>
    <property type="match status" value="1"/>
</dbReference>
<proteinExistence type="predicted"/>
<comment type="caution">
    <text evidence="2">The sequence shown here is derived from an EMBL/GenBank/DDBJ whole genome shotgun (WGS) entry which is preliminary data.</text>
</comment>
<evidence type="ECO:0000259" key="1">
    <source>
        <dbReference type="Pfam" id="PF03235"/>
    </source>
</evidence>
<sequence>MALIEEIEKRSREIKTDGYSMSIGEMMSLYKDGDLDVHPEFQRIFRWSEEQKARLIESILLGIPVPTIFVSQRPDGVWDVIDGVQRLSTLLQFVGVYLSEDGEQVEAEPLRSTEYLPSLGGYVWENDQEGVLSFDEVQRRDFKRAKLDFRIIKKESDKDAKYDLFQRLNSGTELSAQEARDCLLVMLNASMYRWLVQLSTNDKFKNTVPLTSRKEDEGFRQELVLRFHLYKDFDGGKGELQQEFGEYLTSWMRESAESKKFDLSAHEKAFNDVFKLLDTALGEDAFRRFDSDKNRFLGAFSISAFESIVSGLAQSYGLWKGREPEELAGRIKAMWGEEYFRDNSGTGVSARRRMPRLVHFGRGYFA</sequence>
<accession>A0A3D9LFH1</accession>
<dbReference type="Proteomes" id="UP000256727">
    <property type="component" value="Unassembled WGS sequence"/>
</dbReference>
<gene>
    <name evidence="2" type="ORF">C8E99_1984</name>
</gene>
<organism evidence="2 3">
    <name type="scientific">Citricoccus muralis</name>
    <dbReference type="NCBI Taxonomy" id="169134"/>
    <lineage>
        <taxon>Bacteria</taxon>
        <taxon>Bacillati</taxon>
        <taxon>Actinomycetota</taxon>
        <taxon>Actinomycetes</taxon>
        <taxon>Micrococcales</taxon>
        <taxon>Micrococcaceae</taxon>
        <taxon>Citricoccus</taxon>
    </lineage>
</organism>
<dbReference type="Pfam" id="PF03235">
    <property type="entry name" value="GmrSD_N"/>
    <property type="match status" value="1"/>
</dbReference>
<dbReference type="InterPro" id="IPR004919">
    <property type="entry name" value="GmrSD_N"/>
</dbReference>